<dbReference type="EMBL" id="LR792683">
    <property type="protein sequence ID" value="CAB3390910.1"/>
    <property type="molecule type" value="Genomic_DNA"/>
</dbReference>
<feature type="transmembrane region" description="Helical" evidence="2">
    <location>
        <begin position="554"/>
        <end position="576"/>
    </location>
</feature>
<dbReference type="SUPFAM" id="SSF81442">
    <property type="entry name" value="Cytochrome c oxidase subunit I-like"/>
    <property type="match status" value="1"/>
</dbReference>
<dbReference type="GO" id="GO:0016966">
    <property type="term" value="F:nitric oxide reductase activity"/>
    <property type="evidence" value="ECO:0007669"/>
    <property type="project" value="UniProtKB-EC"/>
</dbReference>
<feature type="domain" description="Nitric oxide reductase subunit B cytochrome c-like" evidence="3">
    <location>
        <begin position="55"/>
        <end position="226"/>
    </location>
</feature>
<feature type="transmembrane region" description="Helical" evidence="2">
    <location>
        <begin position="236"/>
        <end position="260"/>
    </location>
</feature>
<accession>A0A6F9E3D9</accession>
<dbReference type="GO" id="GO:0016020">
    <property type="term" value="C:membrane"/>
    <property type="evidence" value="ECO:0007669"/>
    <property type="project" value="InterPro"/>
</dbReference>
<feature type="transmembrane region" description="Helical" evidence="2">
    <location>
        <begin position="454"/>
        <end position="476"/>
    </location>
</feature>
<dbReference type="InterPro" id="IPR000883">
    <property type="entry name" value="Cyt_C_Oxase_1"/>
</dbReference>
<feature type="transmembrane region" description="Helical" evidence="2">
    <location>
        <begin position="295"/>
        <end position="318"/>
    </location>
</feature>
<gene>
    <name evidence="4" type="ORF">COOX1_0649</name>
</gene>
<dbReference type="Gene3D" id="1.20.210.10">
    <property type="entry name" value="Cytochrome c oxidase-like, subunit I domain"/>
    <property type="match status" value="2"/>
</dbReference>
<dbReference type="PANTHER" id="PTHR10422:SF38">
    <property type="entry name" value="CYTOCHROME B SUBUNIT OF NITRIC OXIDE REDUCTASE"/>
    <property type="match status" value="1"/>
</dbReference>
<dbReference type="AlphaFoldDB" id="A0A6F9E3D9"/>
<evidence type="ECO:0000259" key="3">
    <source>
        <dbReference type="Pfam" id="PF22085"/>
    </source>
</evidence>
<dbReference type="InterPro" id="IPR036927">
    <property type="entry name" value="Cyt_c_oxase-like_su1_sf"/>
</dbReference>
<evidence type="ECO:0000256" key="2">
    <source>
        <dbReference type="SAM" id="Phobius"/>
    </source>
</evidence>
<feature type="transmembrane region" description="Helical" evidence="2">
    <location>
        <begin position="378"/>
        <end position="402"/>
    </location>
</feature>
<sequence>MSAVKVDALRGRSNHGDSGLWKHILLVVVLLSFTVLLAGGFWIYKEKAPIPTMLGTDHQPLVSKQDLLHGQQVFQKYDLMDYGSILGNGTFFGPDFTVETLHLVVVAMRDEKANEMYGNSYDKLTADRQAAVSQAVKSEIRVNRYDPATDTLTLTPAQSRALDQVRAYYNQLFTLGNPDRGLQPGSLNQASPEDIRSLADYFFWTAWLSAVNRPGLDYSYTNNWPYEPGAGNENTFHAVFWSAASVAFLILMLAIILWAYNHFKLQMQSAYDSSFPDLRPDREGITVSQRKTGKYFVVVCLVFLFQVLMGGLMAHYYVEGSGFYGLPIADWLPFNIAKTWHLQSAVFWIATAWLGMGLFIAPIVGGREPKGQGILVDVLFWALVAVVAGSFTGEWLGAKGLLGKFWFTFGNQGWNYLEMGRVWQVLLVAGLLIWLFIVWRGLRDSLRRETDKGGLVHLLFYSAWTIPGFYIFAFLVNPTTHITFSDYWRWWVIHLWVEGVFEVFAVVAIGFLLVTMGLVTRASTVRALYFQILILMGSGVIGTGHHYYWIGDPAMWLGLGACFSALEVVPLTLLAAEAYDQYRMLRDGGRVFPYKAPFWFLISTAVWNLVGAGVFGFLINLPVVSYYEHGSFLTATHGHTAMMGVYGMLAIALMLFSLRRLVPGAFWPEKLFKWAAWGLNLGLVGMALVTLFPVGVEQLRTTMEQGFWAARQLAFYRQPFVYTLLWARIVPDTVFIVVGVLPLALGVIRAFLHLKPVVPGANPAMPQGTDGSDEVNRGDRSPAPTATGAVSGR</sequence>
<dbReference type="GO" id="GO:0004129">
    <property type="term" value="F:cytochrome-c oxidase activity"/>
    <property type="evidence" value="ECO:0007669"/>
    <property type="project" value="InterPro"/>
</dbReference>
<feature type="transmembrane region" description="Helical" evidence="2">
    <location>
        <begin position="422"/>
        <end position="442"/>
    </location>
</feature>
<evidence type="ECO:0000313" key="5">
    <source>
        <dbReference type="Proteomes" id="UP000502196"/>
    </source>
</evidence>
<keyword evidence="2" id="KW-0472">Membrane</keyword>
<keyword evidence="4" id="KW-0560">Oxidoreductase</keyword>
<feature type="transmembrane region" description="Helical" evidence="2">
    <location>
        <begin position="20"/>
        <end position="44"/>
    </location>
</feature>
<feature type="transmembrane region" description="Helical" evidence="2">
    <location>
        <begin position="527"/>
        <end position="548"/>
    </location>
</feature>
<proteinExistence type="predicted"/>
<keyword evidence="2" id="KW-0812">Transmembrane</keyword>
<dbReference type="GO" id="GO:0020037">
    <property type="term" value="F:heme binding"/>
    <property type="evidence" value="ECO:0007669"/>
    <property type="project" value="InterPro"/>
</dbReference>
<feature type="region of interest" description="Disordered" evidence="1">
    <location>
        <begin position="763"/>
        <end position="793"/>
    </location>
</feature>
<dbReference type="PANTHER" id="PTHR10422">
    <property type="entry name" value="CYTOCHROME C OXIDASE SUBUNIT 1"/>
    <property type="match status" value="1"/>
</dbReference>
<evidence type="ECO:0000256" key="1">
    <source>
        <dbReference type="SAM" id="MobiDB-lite"/>
    </source>
</evidence>
<evidence type="ECO:0000313" key="4">
    <source>
        <dbReference type="EMBL" id="CAB3390910.1"/>
    </source>
</evidence>
<dbReference type="EC" id="1.7.2.5" evidence="4"/>
<dbReference type="RefSeq" id="WP_170084905.1">
    <property type="nucleotide sequence ID" value="NZ_CP047972.1"/>
</dbReference>
<feature type="transmembrane region" description="Helical" evidence="2">
    <location>
        <begin position="597"/>
        <end position="621"/>
    </location>
</feature>
<reference evidence="4 5" key="1">
    <citation type="submission" date="2020-04" db="EMBL/GenBank/DDBJ databases">
        <authorList>
            <person name="Hogendoorn C."/>
        </authorList>
    </citation>
    <scope>NUCLEOTIDE SEQUENCE [LARGE SCALE GENOMIC DNA]</scope>
    <source>
        <strain evidence="4">COOX1</strain>
    </source>
</reference>
<dbReference type="Pfam" id="PF22085">
    <property type="entry name" value="NorB_cytochrome_c-like"/>
    <property type="match status" value="1"/>
</dbReference>
<dbReference type="Pfam" id="PF00115">
    <property type="entry name" value="COX1"/>
    <property type="match status" value="1"/>
</dbReference>
<dbReference type="InterPro" id="IPR054309">
    <property type="entry name" value="NorB_cytochrome_c-like"/>
</dbReference>
<organism evidence="4 5">
    <name type="scientific">Kyrpidia spormannii</name>
    <dbReference type="NCBI Taxonomy" id="2055160"/>
    <lineage>
        <taxon>Bacteria</taxon>
        <taxon>Bacillati</taxon>
        <taxon>Bacillota</taxon>
        <taxon>Bacilli</taxon>
        <taxon>Bacillales</taxon>
        <taxon>Alicyclobacillaceae</taxon>
        <taxon>Kyrpidia</taxon>
    </lineage>
</organism>
<dbReference type="Proteomes" id="UP000502196">
    <property type="component" value="Chromosome"/>
</dbReference>
<feature type="transmembrane region" description="Helical" evidence="2">
    <location>
        <begin position="674"/>
        <end position="694"/>
    </location>
</feature>
<dbReference type="GO" id="GO:0009060">
    <property type="term" value="P:aerobic respiration"/>
    <property type="evidence" value="ECO:0007669"/>
    <property type="project" value="InterPro"/>
</dbReference>
<name>A0A6F9E3D9_9BACL</name>
<feature type="transmembrane region" description="Helical" evidence="2">
    <location>
        <begin position="733"/>
        <end position="752"/>
    </location>
</feature>
<feature type="transmembrane region" description="Helical" evidence="2">
    <location>
        <begin position="641"/>
        <end position="662"/>
    </location>
</feature>
<feature type="transmembrane region" description="Helical" evidence="2">
    <location>
        <begin position="345"/>
        <end position="366"/>
    </location>
</feature>
<keyword evidence="2" id="KW-1133">Transmembrane helix</keyword>
<protein>
    <submittedName>
        <fullName evidence="4">Nitric-oxide reductase</fullName>
        <ecNumber evidence="4">1.7.2.5</ecNumber>
    </submittedName>
</protein>
<feature type="transmembrane region" description="Helical" evidence="2">
    <location>
        <begin position="488"/>
        <end position="515"/>
    </location>
</feature>